<dbReference type="Pfam" id="PF00128">
    <property type="entry name" value="Alpha-amylase"/>
    <property type="match status" value="2"/>
</dbReference>
<feature type="compositionally biased region" description="Basic and acidic residues" evidence="1">
    <location>
        <begin position="59"/>
        <end position="70"/>
    </location>
</feature>
<organism evidence="3 4">
    <name type="scientific">Cherax quadricarinatus</name>
    <name type="common">Australian red claw crayfish</name>
    <dbReference type="NCBI Taxonomy" id="27406"/>
    <lineage>
        <taxon>Eukaryota</taxon>
        <taxon>Metazoa</taxon>
        <taxon>Ecdysozoa</taxon>
        <taxon>Arthropoda</taxon>
        <taxon>Crustacea</taxon>
        <taxon>Multicrustacea</taxon>
        <taxon>Malacostraca</taxon>
        <taxon>Eumalacostraca</taxon>
        <taxon>Eucarida</taxon>
        <taxon>Decapoda</taxon>
        <taxon>Pleocyemata</taxon>
        <taxon>Astacidea</taxon>
        <taxon>Parastacoidea</taxon>
        <taxon>Parastacidae</taxon>
        <taxon>Cherax</taxon>
    </lineage>
</organism>
<evidence type="ECO:0000259" key="2">
    <source>
        <dbReference type="SMART" id="SM00642"/>
    </source>
</evidence>
<protein>
    <recommendedName>
        <fullName evidence="2">Glycosyl hydrolase family 13 catalytic domain-containing protein</fullName>
    </recommendedName>
</protein>
<dbReference type="Proteomes" id="UP001445076">
    <property type="component" value="Unassembled WGS sequence"/>
</dbReference>
<dbReference type="InterPro" id="IPR017853">
    <property type="entry name" value="GH"/>
</dbReference>
<feature type="region of interest" description="Disordered" evidence="1">
    <location>
        <begin position="51"/>
        <end position="78"/>
    </location>
</feature>
<dbReference type="InterPro" id="IPR006047">
    <property type="entry name" value="GH13_cat_dom"/>
</dbReference>
<accession>A0AAW0XA09</accession>
<dbReference type="Gene3D" id="3.20.20.80">
    <property type="entry name" value="Glycosidases"/>
    <property type="match status" value="1"/>
</dbReference>
<evidence type="ECO:0000313" key="3">
    <source>
        <dbReference type="EMBL" id="KAK8736223.1"/>
    </source>
</evidence>
<dbReference type="SMART" id="SM00642">
    <property type="entry name" value="Aamy"/>
    <property type="match status" value="1"/>
</dbReference>
<sequence length="757" mass="83635">DIIVTADLRGTSPPKHYYCLYTIMDKPHLRSFGGGGGSVGGAGIIVGSDYSQIGGSDSDDSRSSISRSDDNENEGLPCIIYTSDDSADVGQSDSTCLDSEGMGYIAQSVQIQDDEGSHRLLLDSECPSPQPSPQPDTCFTVSHPLAAVTFTTGLDSDIGLDEELGLQKDPECQGFATSPHLGVHAEGRIYERSASVSSTSSGSSPEAQQPLLPEYHTLPNFVDYADVEYEPLHEHTITRGKMPLLGRLMVGSDVHIDAKYKDAFYVNWNWARIRQSCVMLNVSVLLSLLCVGVGLLIQMPQGSECDPAHTWWQGSVMYEVYIPSFQDSNADGVGDLPGLISKLDYIQNLGIRAVRVNSIMEASDYLSSHNFITNYTAVDPLLGDSNDVKLLAALLHEKDMYLLMDMPLSSLRAEIPVTANIVFEDLVGNKGNILSVSLAEVYPVLKYWLSLGVDGFFFTDITEYSSNPGLVEAMHEWRNILDRFSSGMHHKVMMVPEALLNNLKSMKFSHLNHLLQLVDLIDVSVNLTGSAEMIPEVLKSATAWDSHISLPWINWNMGGIERERVAALTAHHPLGRALLLLFFPGTITLYYGDELGLSQTSQERSWSTIMRWNEGKHAGFSSVKPWQDLSEGWQDDNVEVQNQTISALSTMISARQQKVPIYINGIFDYEGDYHPTKSVNYRVRHSDHELIIIDRFYPRRNQYAVVANLGPNTLDQDLSHFYFGGSVLASSHGQSGYVMFRNIVLQPGEALACILDL</sequence>
<comment type="caution">
    <text evidence="3">The sequence shown here is derived from an EMBL/GenBank/DDBJ whole genome shotgun (WGS) entry which is preliminary data.</text>
</comment>
<dbReference type="GO" id="GO:0005975">
    <property type="term" value="P:carbohydrate metabolic process"/>
    <property type="evidence" value="ECO:0007669"/>
    <property type="project" value="InterPro"/>
</dbReference>
<feature type="domain" description="Glycosyl hydrolase family 13 catalytic" evidence="2">
    <location>
        <begin position="319"/>
        <end position="655"/>
    </location>
</feature>
<feature type="non-terminal residue" evidence="3">
    <location>
        <position position="1"/>
    </location>
</feature>
<dbReference type="PANTHER" id="PTHR10357">
    <property type="entry name" value="ALPHA-AMYLASE FAMILY MEMBER"/>
    <property type="match status" value="1"/>
</dbReference>
<proteinExistence type="predicted"/>
<evidence type="ECO:0000313" key="4">
    <source>
        <dbReference type="Proteomes" id="UP001445076"/>
    </source>
</evidence>
<keyword evidence="4" id="KW-1185">Reference proteome</keyword>
<dbReference type="SUPFAM" id="SSF51445">
    <property type="entry name" value="(Trans)glycosidases"/>
    <property type="match status" value="1"/>
</dbReference>
<dbReference type="PANTHER" id="PTHR10357:SF179">
    <property type="entry name" value="NEUTRAL AND BASIC AMINO ACID TRANSPORT PROTEIN RBAT"/>
    <property type="match status" value="1"/>
</dbReference>
<reference evidence="3 4" key="1">
    <citation type="journal article" date="2024" name="BMC Genomics">
        <title>Genome assembly of redclaw crayfish (Cherax quadricarinatus) provides insights into its immune adaptation and hypoxia tolerance.</title>
        <authorList>
            <person name="Liu Z."/>
            <person name="Zheng J."/>
            <person name="Li H."/>
            <person name="Fang K."/>
            <person name="Wang S."/>
            <person name="He J."/>
            <person name="Zhou D."/>
            <person name="Weng S."/>
            <person name="Chi M."/>
            <person name="Gu Z."/>
            <person name="He J."/>
            <person name="Li F."/>
            <person name="Wang M."/>
        </authorList>
    </citation>
    <scope>NUCLEOTIDE SEQUENCE [LARGE SCALE GENOMIC DNA]</scope>
    <source>
        <strain evidence="3">ZL_2023a</strain>
    </source>
</reference>
<gene>
    <name evidence="3" type="ORF">OTU49_004879</name>
</gene>
<evidence type="ECO:0000256" key="1">
    <source>
        <dbReference type="SAM" id="MobiDB-lite"/>
    </source>
</evidence>
<dbReference type="AlphaFoldDB" id="A0AAW0XA09"/>
<name>A0AAW0XA09_CHEQU</name>
<dbReference type="EMBL" id="JARKIK010000044">
    <property type="protein sequence ID" value="KAK8736223.1"/>
    <property type="molecule type" value="Genomic_DNA"/>
</dbReference>